<sequence>MQKYEIKVLGNDKQMYEVADFVTAGKNHKDAIGIVFGTPIIGLRVLAFDSWLGQWGKTDRVLTEPHNESQAVQILCGLEDTKRIVKEQTNLDELTAAKWCWSYQKGDFQWYLPSVMELGALFLVRDQVNDAMEQLGCDSDCLLPTENSDETWVWSSSESSQNYSWYVYFGHGYFGTSGIKSYSSVVRAVAALSQAPSPSLFSGEAKSKGSEMSDEDLVTMLRNRGYSGELTKTLTV</sequence>
<name>A0A8S5MYV5_9CAUD</name>
<dbReference type="EMBL" id="BK015022">
    <property type="protein sequence ID" value="DAD87542.1"/>
    <property type="molecule type" value="Genomic_DNA"/>
</dbReference>
<evidence type="ECO:0008006" key="2">
    <source>
        <dbReference type="Google" id="ProtNLM"/>
    </source>
</evidence>
<accession>A0A8S5MYV5</accession>
<reference evidence="1" key="1">
    <citation type="journal article" date="2021" name="Proc. Natl. Acad. Sci. U.S.A.">
        <title>A Catalog of Tens of Thousands of Viruses from Human Metagenomes Reveals Hidden Associations with Chronic Diseases.</title>
        <authorList>
            <person name="Tisza M.J."/>
            <person name="Buck C.B."/>
        </authorList>
    </citation>
    <scope>NUCLEOTIDE SEQUENCE</scope>
    <source>
        <strain evidence="1">CtAUQ2</strain>
    </source>
</reference>
<protein>
    <recommendedName>
        <fullName evidence="2">DUF1566 domain-containing protein</fullName>
    </recommendedName>
</protein>
<proteinExistence type="predicted"/>
<organism evidence="1">
    <name type="scientific">Siphoviridae sp. ctAUQ2</name>
    <dbReference type="NCBI Taxonomy" id="2826182"/>
    <lineage>
        <taxon>Viruses</taxon>
        <taxon>Duplodnaviria</taxon>
        <taxon>Heunggongvirae</taxon>
        <taxon>Uroviricota</taxon>
        <taxon>Caudoviricetes</taxon>
    </lineage>
</organism>
<evidence type="ECO:0000313" key="1">
    <source>
        <dbReference type="EMBL" id="DAD87542.1"/>
    </source>
</evidence>